<dbReference type="Proteomes" id="UP001364224">
    <property type="component" value="Unassembled WGS sequence"/>
</dbReference>
<dbReference type="EMBL" id="JAZHRV010000001">
    <property type="protein sequence ID" value="MEH2555471.1"/>
    <property type="molecule type" value="Genomic_DNA"/>
</dbReference>
<feature type="signal peptide" evidence="1">
    <location>
        <begin position="1"/>
        <end position="22"/>
    </location>
</feature>
<reference evidence="2 3" key="1">
    <citation type="submission" date="2024-02" db="EMBL/GenBank/DDBJ databases">
        <title>Adaptive strategies in a cosmopolitan and abundant soil bacterium.</title>
        <authorList>
            <person name="Carini P."/>
        </authorList>
    </citation>
    <scope>NUCLEOTIDE SEQUENCE [LARGE SCALE GENOMIC DNA]</scope>
    <source>
        <strain evidence="2 3">AZCC 1608</strain>
    </source>
</reference>
<feature type="chain" id="PRO_5045412826" evidence="1">
    <location>
        <begin position="23"/>
        <end position="110"/>
    </location>
</feature>
<evidence type="ECO:0000313" key="2">
    <source>
        <dbReference type="EMBL" id="MEH2555471.1"/>
    </source>
</evidence>
<sequence length="110" mass="12428">MIKPIIRLLLISAVFAPGSALADAEQAHVQFCWAMGKFDHTIYFAEVENREDRQASFDTLLEISGIDHHAVKCSASDSATHRLARTELLKNWRASEFEIVNTTFLSDLDY</sequence>
<proteinExistence type="predicted"/>
<dbReference type="RefSeq" id="WP_334480572.1">
    <property type="nucleotide sequence ID" value="NZ_JAZHRV010000001.1"/>
</dbReference>
<gene>
    <name evidence="2" type="ORF">V1286_003000</name>
</gene>
<name>A0ABU8BBK1_9BRAD</name>
<keyword evidence="3" id="KW-1185">Reference proteome</keyword>
<comment type="caution">
    <text evidence="2">The sequence shown here is derived from an EMBL/GenBank/DDBJ whole genome shotgun (WGS) entry which is preliminary data.</text>
</comment>
<evidence type="ECO:0000256" key="1">
    <source>
        <dbReference type="SAM" id="SignalP"/>
    </source>
</evidence>
<protein>
    <submittedName>
        <fullName evidence="2">Uncharacterized protein</fullName>
    </submittedName>
</protein>
<accession>A0ABU8BBK1</accession>
<evidence type="ECO:0000313" key="3">
    <source>
        <dbReference type="Proteomes" id="UP001364224"/>
    </source>
</evidence>
<keyword evidence="1" id="KW-0732">Signal</keyword>
<organism evidence="2 3">
    <name type="scientific">Bradyrhizobium algeriense</name>
    <dbReference type="NCBI Taxonomy" id="634784"/>
    <lineage>
        <taxon>Bacteria</taxon>
        <taxon>Pseudomonadati</taxon>
        <taxon>Pseudomonadota</taxon>
        <taxon>Alphaproteobacteria</taxon>
        <taxon>Hyphomicrobiales</taxon>
        <taxon>Nitrobacteraceae</taxon>
        <taxon>Bradyrhizobium</taxon>
    </lineage>
</organism>